<name>A0A1S1PME8_9ACTN</name>
<protein>
    <submittedName>
        <fullName evidence="2">Uncharacterized protein</fullName>
    </submittedName>
</protein>
<comment type="caution">
    <text evidence="2">The sequence shown here is derived from an EMBL/GenBank/DDBJ whole genome shotgun (WGS) entry which is preliminary data.</text>
</comment>
<accession>A0A1S1PME8</accession>
<reference evidence="3" key="1">
    <citation type="submission" date="2016-07" db="EMBL/GenBank/DDBJ databases">
        <title>Frankia sp. NRRL B-16219 Genome sequencing.</title>
        <authorList>
            <person name="Ghodhbane-Gtari F."/>
            <person name="Swanson E."/>
            <person name="Gueddou A."/>
            <person name="Louati M."/>
            <person name="Nouioui I."/>
            <person name="Hezbri K."/>
            <person name="Abebe-Akele F."/>
            <person name="Simpson S."/>
            <person name="Morris K."/>
            <person name="Thomas K."/>
            <person name="Gtari M."/>
            <person name="Tisa L.S."/>
        </authorList>
    </citation>
    <scope>NUCLEOTIDE SEQUENCE [LARGE SCALE GENOMIC DNA]</scope>
    <source>
        <strain evidence="3">NRRL B-16219</strain>
    </source>
</reference>
<dbReference type="AlphaFoldDB" id="A0A1S1PME8"/>
<feature type="region of interest" description="Disordered" evidence="1">
    <location>
        <begin position="61"/>
        <end position="89"/>
    </location>
</feature>
<dbReference type="RefSeq" id="WP_071065724.1">
    <property type="nucleotide sequence ID" value="NZ_MAXA01000237.1"/>
</dbReference>
<evidence type="ECO:0000256" key="1">
    <source>
        <dbReference type="SAM" id="MobiDB-lite"/>
    </source>
</evidence>
<organism evidence="2 3">
    <name type="scientific">Parafrankia soli</name>
    <dbReference type="NCBI Taxonomy" id="2599596"/>
    <lineage>
        <taxon>Bacteria</taxon>
        <taxon>Bacillati</taxon>
        <taxon>Actinomycetota</taxon>
        <taxon>Actinomycetes</taxon>
        <taxon>Frankiales</taxon>
        <taxon>Frankiaceae</taxon>
        <taxon>Parafrankia</taxon>
    </lineage>
</organism>
<dbReference type="Proteomes" id="UP000179769">
    <property type="component" value="Unassembled WGS sequence"/>
</dbReference>
<evidence type="ECO:0000313" key="2">
    <source>
        <dbReference type="EMBL" id="OHV23973.1"/>
    </source>
</evidence>
<keyword evidence="3" id="KW-1185">Reference proteome</keyword>
<proteinExistence type="predicted"/>
<dbReference type="EMBL" id="MAXA01000237">
    <property type="protein sequence ID" value="OHV23973.1"/>
    <property type="molecule type" value="Genomic_DNA"/>
</dbReference>
<dbReference type="OrthoDB" id="3214473at2"/>
<sequence>MARFSDSRVDTRLNADGTFTVTVYPTAPRDAILRGLLTLPADTVFTTTPASRSAPAVLLFTPREGNSGPATGGWVPPVPPAHDPGGAGRDAVQAAFTTLLAATVLDLPGIADHPEASTLHTALDRLLHSGPDDPPPWRSPRTP</sequence>
<gene>
    <name evidence="2" type="ORF">BBK14_23620</name>
</gene>
<evidence type="ECO:0000313" key="3">
    <source>
        <dbReference type="Proteomes" id="UP000179769"/>
    </source>
</evidence>